<name>A0ABV6S1J7_9SPHN</name>
<organism evidence="1 2">
    <name type="scientific">Novosphingobium clariflavum</name>
    <dbReference type="NCBI Taxonomy" id="2029884"/>
    <lineage>
        <taxon>Bacteria</taxon>
        <taxon>Pseudomonadati</taxon>
        <taxon>Pseudomonadota</taxon>
        <taxon>Alphaproteobacteria</taxon>
        <taxon>Sphingomonadales</taxon>
        <taxon>Sphingomonadaceae</taxon>
        <taxon>Novosphingobium</taxon>
    </lineage>
</organism>
<evidence type="ECO:0000313" key="1">
    <source>
        <dbReference type="EMBL" id="MFC0683088.1"/>
    </source>
</evidence>
<dbReference type="Proteomes" id="UP001589858">
    <property type="component" value="Unassembled WGS sequence"/>
</dbReference>
<gene>
    <name evidence="1" type="ORF">ACFFF8_00605</name>
</gene>
<keyword evidence="2" id="KW-1185">Reference proteome</keyword>
<proteinExistence type="predicted"/>
<dbReference type="Pfam" id="PF02924">
    <property type="entry name" value="HDPD"/>
    <property type="match status" value="1"/>
</dbReference>
<protein>
    <submittedName>
        <fullName evidence="1">Head decoration protein</fullName>
    </submittedName>
</protein>
<dbReference type="RefSeq" id="WP_267220768.1">
    <property type="nucleotide sequence ID" value="NZ_JAPCWC010000008.1"/>
</dbReference>
<evidence type="ECO:0000313" key="2">
    <source>
        <dbReference type="Proteomes" id="UP001589858"/>
    </source>
</evidence>
<sequence length="138" mass="13918">MVTPTNYGNNPFQPGMQQDVFVPDQLIAGDLKVVTKTGTIAAGAGVLKRGTVLGQISSDGTYKTALLASSDGSQTPVVILADDVDASGAAVLAGLYQMGEFNGNAVTLGTGITLAAATAALELKNIYLKTSVSAADPT</sequence>
<comment type="caution">
    <text evidence="1">The sequence shown here is derived from an EMBL/GenBank/DDBJ whole genome shotgun (WGS) entry which is preliminary data.</text>
</comment>
<dbReference type="EMBL" id="JBHLTM010000003">
    <property type="protein sequence ID" value="MFC0683088.1"/>
    <property type="molecule type" value="Genomic_DNA"/>
</dbReference>
<dbReference type="InterPro" id="IPR004195">
    <property type="entry name" value="Head_decoration_D"/>
</dbReference>
<dbReference type="Gene3D" id="2.40.300.10">
    <property type="entry name" value="Head decoration protein D"/>
    <property type="match status" value="1"/>
</dbReference>
<accession>A0ABV6S1J7</accession>
<reference evidence="1 2" key="1">
    <citation type="submission" date="2024-09" db="EMBL/GenBank/DDBJ databases">
        <authorList>
            <person name="Sun Q."/>
            <person name="Mori K."/>
        </authorList>
    </citation>
    <scope>NUCLEOTIDE SEQUENCE [LARGE SCALE GENOMIC DNA]</scope>
    <source>
        <strain evidence="1 2">CICC 11035S</strain>
    </source>
</reference>